<feature type="domain" description="Gnk2-homologous" evidence="7">
    <location>
        <begin position="79"/>
        <end position="185"/>
    </location>
</feature>
<dbReference type="InterPro" id="IPR050581">
    <property type="entry name" value="CRR_secretory_protein"/>
</dbReference>
<organism evidence="8 9">
    <name type="scientific">Crotalaria pallida</name>
    <name type="common">Smooth rattlebox</name>
    <name type="synonym">Crotalaria striata</name>
    <dbReference type="NCBI Taxonomy" id="3830"/>
    <lineage>
        <taxon>Eukaryota</taxon>
        <taxon>Viridiplantae</taxon>
        <taxon>Streptophyta</taxon>
        <taxon>Embryophyta</taxon>
        <taxon>Tracheophyta</taxon>
        <taxon>Spermatophyta</taxon>
        <taxon>Magnoliopsida</taxon>
        <taxon>eudicotyledons</taxon>
        <taxon>Gunneridae</taxon>
        <taxon>Pentapetalae</taxon>
        <taxon>rosids</taxon>
        <taxon>fabids</taxon>
        <taxon>Fabales</taxon>
        <taxon>Fabaceae</taxon>
        <taxon>Papilionoideae</taxon>
        <taxon>50 kb inversion clade</taxon>
        <taxon>genistoids sensu lato</taxon>
        <taxon>core genistoids</taxon>
        <taxon>Crotalarieae</taxon>
        <taxon>Crotalaria</taxon>
    </lineage>
</organism>
<dbReference type="AlphaFoldDB" id="A0AAN9HXN1"/>
<dbReference type="PANTHER" id="PTHR32411">
    <property type="entry name" value="CYSTEINE-RICH REPEAT SECRETORY PROTEIN 38-RELATED"/>
    <property type="match status" value="1"/>
</dbReference>
<evidence type="ECO:0000313" key="9">
    <source>
        <dbReference type="Proteomes" id="UP001372338"/>
    </source>
</evidence>
<gene>
    <name evidence="8" type="ORF">RIF29_31543</name>
</gene>
<dbReference type="PANTHER" id="PTHR32411:SF43">
    <property type="entry name" value="CYSTEINE-RICH REPEAT SECRETORY PROTEIN 38"/>
    <property type="match status" value="1"/>
</dbReference>
<keyword evidence="6" id="KW-0472">Membrane</keyword>
<keyword evidence="6" id="KW-1133">Transmembrane helix</keyword>
<keyword evidence="9" id="KW-1185">Reference proteome</keyword>
<dbReference type="InterPro" id="IPR038408">
    <property type="entry name" value="GNK2_sf"/>
</dbReference>
<comment type="similarity">
    <text evidence="5">Belongs to the cysteine-rich repeat secretory protein family.</text>
</comment>
<evidence type="ECO:0000259" key="7">
    <source>
        <dbReference type="PROSITE" id="PS51473"/>
    </source>
</evidence>
<keyword evidence="6" id="KW-0812">Transmembrane</keyword>
<protein>
    <recommendedName>
        <fullName evidence="7">Gnk2-homologous domain-containing protein</fullName>
    </recommendedName>
</protein>
<evidence type="ECO:0000256" key="2">
    <source>
        <dbReference type="ARBA" id="ARBA00022525"/>
    </source>
</evidence>
<comment type="caution">
    <text evidence="8">The sequence shown here is derived from an EMBL/GenBank/DDBJ whole genome shotgun (WGS) entry which is preliminary data.</text>
</comment>
<keyword evidence="3" id="KW-0732">Signal</keyword>
<evidence type="ECO:0000256" key="5">
    <source>
        <dbReference type="ARBA" id="ARBA00038515"/>
    </source>
</evidence>
<evidence type="ECO:0000256" key="4">
    <source>
        <dbReference type="ARBA" id="ARBA00022737"/>
    </source>
</evidence>
<dbReference type="Gene3D" id="3.30.430.20">
    <property type="entry name" value="Gnk2 domain, C-X8-C-X2-C motif"/>
    <property type="match status" value="2"/>
</dbReference>
<evidence type="ECO:0000256" key="3">
    <source>
        <dbReference type="ARBA" id="ARBA00022729"/>
    </source>
</evidence>
<evidence type="ECO:0000256" key="6">
    <source>
        <dbReference type="SAM" id="Phobius"/>
    </source>
</evidence>
<comment type="subcellular location">
    <subcellularLocation>
        <location evidence="1">Secreted</location>
    </subcellularLocation>
</comment>
<keyword evidence="2" id="KW-0964">Secreted</keyword>
<dbReference type="EMBL" id="JAYWIO010000006">
    <property type="protein sequence ID" value="KAK7257514.1"/>
    <property type="molecule type" value="Genomic_DNA"/>
</dbReference>
<evidence type="ECO:0000313" key="8">
    <source>
        <dbReference type="EMBL" id="KAK7257514.1"/>
    </source>
</evidence>
<keyword evidence="4" id="KW-0677">Repeat</keyword>
<dbReference type="CDD" id="cd23509">
    <property type="entry name" value="Gnk2-like"/>
    <property type="match status" value="2"/>
</dbReference>
<accession>A0AAN9HXN1</accession>
<proteinExistence type="inferred from homology"/>
<sequence>MELTAVLHCISQMQGSGLNQTHGLALCRGDLSPTDCEDCIVQASNDMIKECPFNKGAMILHEACTVRYSNKNFLGQTLNNIMLCTTSEKNVNGAIPEFGQKTQEFLSQISLEALLQPKFYKAGKLDIEIYGTVYGYAQCSEDLSLTNCNKCLMKSLAYLRECGEEKDGVSVYSGNCRVRYDIYPFLNDEHSSTTAPTPTPVPSPVEISPYLAPESSAHGLEPGLCIVIGLLSLFLTYYYYAIY</sequence>
<dbReference type="GO" id="GO:0005576">
    <property type="term" value="C:extracellular region"/>
    <property type="evidence" value="ECO:0007669"/>
    <property type="project" value="UniProtKB-SubCell"/>
</dbReference>
<dbReference type="PROSITE" id="PS51473">
    <property type="entry name" value="GNK2"/>
    <property type="match status" value="2"/>
</dbReference>
<dbReference type="Pfam" id="PF01657">
    <property type="entry name" value="Stress-antifung"/>
    <property type="match status" value="2"/>
</dbReference>
<dbReference type="Proteomes" id="UP001372338">
    <property type="component" value="Unassembled WGS sequence"/>
</dbReference>
<evidence type="ECO:0000256" key="1">
    <source>
        <dbReference type="ARBA" id="ARBA00004613"/>
    </source>
</evidence>
<feature type="domain" description="Gnk2-homologous" evidence="7">
    <location>
        <begin position="1"/>
        <end position="73"/>
    </location>
</feature>
<name>A0AAN9HXN1_CROPI</name>
<feature type="transmembrane region" description="Helical" evidence="6">
    <location>
        <begin position="219"/>
        <end position="240"/>
    </location>
</feature>
<reference evidence="8 9" key="1">
    <citation type="submission" date="2024-01" db="EMBL/GenBank/DDBJ databases">
        <title>The genomes of 5 underutilized Papilionoideae crops provide insights into root nodulation and disease resistanc.</title>
        <authorList>
            <person name="Yuan L."/>
        </authorList>
    </citation>
    <scope>NUCLEOTIDE SEQUENCE [LARGE SCALE GENOMIC DNA]</scope>
    <source>
        <strain evidence="8">ZHUSHIDOU_FW_LH</strain>
        <tissue evidence="8">Leaf</tissue>
    </source>
</reference>
<dbReference type="InterPro" id="IPR002902">
    <property type="entry name" value="GNK2"/>
</dbReference>